<protein>
    <submittedName>
        <fullName evidence="6">Pirin family protein</fullName>
    </submittedName>
</protein>
<feature type="binding site" evidence="2">
    <location>
        <position position="64"/>
    </location>
    <ligand>
        <name>Fe cation</name>
        <dbReference type="ChEBI" id="CHEBI:24875"/>
    </ligand>
</feature>
<evidence type="ECO:0000313" key="6">
    <source>
        <dbReference type="EMBL" id="AYO53810.1"/>
    </source>
</evidence>
<dbReference type="InterPro" id="IPR011051">
    <property type="entry name" value="RmlC_Cupin_sf"/>
</dbReference>
<dbReference type="GO" id="GO:0046872">
    <property type="term" value="F:metal ion binding"/>
    <property type="evidence" value="ECO:0007669"/>
    <property type="project" value="UniProtKB-KW"/>
</dbReference>
<accession>A0A3G2T0U9</accession>
<reference evidence="6 7" key="1">
    <citation type="submission" date="2018-10" db="EMBL/GenBank/DDBJ databases">
        <title>The complete genome of Acinetobacter wuhouensis strain WCHAW010062.</title>
        <authorList>
            <person name="Hu Y."/>
            <person name="Long H."/>
            <person name="Feng Y."/>
            <person name="Zong Z."/>
        </authorList>
    </citation>
    <scope>NUCLEOTIDE SEQUENCE [LARGE SCALE GENOMIC DNA]</scope>
    <source>
        <strain evidence="6 7">WCHAW010062</strain>
    </source>
</reference>
<dbReference type="InterPro" id="IPR003829">
    <property type="entry name" value="Pirin_N_dom"/>
</dbReference>
<feature type="binding site" evidence="2">
    <location>
        <position position="106"/>
    </location>
    <ligand>
        <name>Fe cation</name>
        <dbReference type="ChEBI" id="CHEBI:24875"/>
    </ligand>
</feature>
<keyword evidence="2" id="KW-0479">Metal-binding</keyword>
<dbReference type="AlphaFoldDB" id="A0A3G2T0U9"/>
<evidence type="ECO:0000256" key="3">
    <source>
        <dbReference type="RuleBase" id="RU003457"/>
    </source>
</evidence>
<proteinExistence type="inferred from homology"/>
<comment type="similarity">
    <text evidence="1 3">Belongs to the pirin family.</text>
</comment>
<dbReference type="InterPro" id="IPR053186">
    <property type="entry name" value="QDO-related"/>
</dbReference>
<dbReference type="Pfam" id="PF05726">
    <property type="entry name" value="Pirin_C"/>
    <property type="match status" value="1"/>
</dbReference>
<evidence type="ECO:0000259" key="4">
    <source>
        <dbReference type="Pfam" id="PF02678"/>
    </source>
</evidence>
<feature type="domain" description="Pirin N-terminal" evidence="4">
    <location>
        <begin position="25"/>
        <end position="128"/>
    </location>
</feature>
<feature type="domain" description="Pirin C-terminal" evidence="5">
    <location>
        <begin position="188"/>
        <end position="287"/>
    </location>
</feature>
<evidence type="ECO:0000259" key="5">
    <source>
        <dbReference type="Pfam" id="PF05726"/>
    </source>
</evidence>
<dbReference type="EMBL" id="CP033133">
    <property type="protein sequence ID" value="AYO53810.1"/>
    <property type="molecule type" value="Genomic_DNA"/>
</dbReference>
<feature type="binding site" evidence="2">
    <location>
        <position position="108"/>
    </location>
    <ligand>
        <name>Fe cation</name>
        <dbReference type="ChEBI" id="CHEBI:24875"/>
    </ligand>
</feature>
<dbReference type="InterPro" id="IPR014710">
    <property type="entry name" value="RmlC-like_jellyroll"/>
</dbReference>
<gene>
    <name evidence="6" type="ORF">CDG68_09290</name>
</gene>
<organism evidence="6 7">
    <name type="scientific">Acinetobacter wuhouensis</name>
    <dbReference type="NCBI Taxonomy" id="1879050"/>
    <lineage>
        <taxon>Bacteria</taxon>
        <taxon>Pseudomonadati</taxon>
        <taxon>Pseudomonadota</taxon>
        <taxon>Gammaproteobacteria</taxon>
        <taxon>Moraxellales</taxon>
        <taxon>Moraxellaceae</taxon>
        <taxon>Acinetobacter</taxon>
    </lineage>
</organism>
<dbReference type="SUPFAM" id="SSF51182">
    <property type="entry name" value="RmlC-like cupins"/>
    <property type="match status" value="1"/>
</dbReference>
<dbReference type="PANTHER" id="PTHR43594:SF1">
    <property type="entry name" value="QUERCETIN 2,3-DIOXYGENASE PA2418-RELATED"/>
    <property type="match status" value="1"/>
</dbReference>
<dbReference type="InterPro" id="IPR008778">
    <property type="entry name" value="Pirin_C_dom"/>
</dbReference>
<dbReference type="CDD" id="cd02909">
    <property type="entry name" value="cupin_pirin_N"/>
    <property type="match status" value="1"/>
</dbReference>
<dbReference type="PANTHER" id="PTHR43594">
    <property type="entry name" value="QUERCETIN 2,3-DIOXYGENASE"/>
    <property type="match status" value="1"/>
</dbReference>
<comment type="cofactor">
    <cofactor evidence="2">
        <name>Fe cation</name>
        <dbReference type="ChEBI" id="CHEBI:24875"/>
    </cofactor>
    <text evidence="2">Binds 1 Fe cation per subunit.</text>
</comment>
<dbReference type="Proteomes" id="UP000279962">
    <property type="component" value="Chromosome"/>
</dbReference>
<dbReference type="CDD" id="cd02247">
    <property type="entry name" value="cupin_pirin_C"/>
    <property type="match status" value="1"/>
</dbReference>
<keyword evidence="2" id="KW-0408">Iron</keyword>
<dbReference type="InterPro" id="IPR012093">
    <property type="entry name" value="Pirin"/>
</dbReference>
<dbReference type="Pfam" id="PF02678">
    <property type="entry name" value="Pirin"/>
    <property type="match status" value="1"/>
</dbReference>
<evidence type="ECO:0000256" key="1">
    <source>
        <dbReference type="ARBA" id="ARBA00008416"/>
    </source>
</evidence>
<dbReference type="PIRSF" id="PIRSF006232">
    <property type="entry name" value="Pirin"/>
    <property type="match status" value="1"/>
</dbReference>
<evidence type="ECO:0000256" key="2">
    <source>
        <dbReference type="PIRSR" id="PIRSR006232-1"/>
    </source>
</evidence>
<feature type="binding site" evidence="2">
    <location>
        <position position="62"/>
    </location>
    <ligand>
        <name>Fe cation</name>
        <dbReference type="ChEBI" id="CHEBI:24875"/>
    </ligand>
</feature>
<name>A0A3G2T0U9_9GAMM</name>
<dbReference type="Gene3D" id="2.60.120.10">
    <property type="entry name" value="Jelly Rolls"/>
    <property type="match status" value="2"/>
</dbReference>
<evidence type="ECO:0000313" key="7">
    <source>
        <dbReference type="Proteomes" id="UP000279962"/>
    </source>
</evidence>
<dbReference type="RefSeq" id="WP_087552947.1">
    <property type="nucleotide sequence ID" value="NZ_CP033133.1"/>
</dbReference>
<sequence length="288" mass="32469">MNAIEKTYTSNRSTWVGDGFPTNSMLPMEEMGNQTSPLLVMGYTEQYPFSPSDEHQRGVGMHPHRGFETVTIVYDGELEHHDSKGNSGTIGKNEVQWMTAGRGIMHAEYHSKGFAQTGGNLDMIQLWVNLPSHAKMTEPRYQELTEQNIPEIQLEHDQGIIRMISGTYSNGNRTVKGPAQTFSPINLLDIRLNKDAKQHFELNPTWNNIIFVLSGEVKVDGQIFHNLQTLYLNHDVDQVEIECLQDAKLLMVNGEPLNEPIVAHGPFVMNTQAEIQQAFVDFQNGQFA</sequence>